<sequence>MYILNRSFLKEFFVISLFLFFVAIFSGTACAQDLIFTPSPWQLAKLPLNSSLNLDFSSGEFIPGQQNSIQRVSIIVLSNDNPFWDSDKASVYLTEEEREKYYSPIPGSFFGPPQSRWFFITFSRLASFSSCTIKVILKGAIVPTANLYFYTSNGIYKNTKIGFGYYDTVSYTFNLGQPGDSVTLVILNSPSDSGPNMVSNWRSLDYKIEVSGNP</sequence>
<evidence type="ECO:0000313" key="1">
    <source>
        <dbReference type="EMBL" id="HHI66178.1"/>
    </source>
</evidence>
<comment type="caution">
    <text evidence="1">The sequence shown here is derived from an EMBL/GenBank/DDBJ whole genome shotgun (WGS) entry which is preliminary data.</text>
</comment>
<accession>A0A7C5KDS1</accession>
<name>A0A7C5KDS1_9BACT</name>
<dbReference type="EMBL" id="DRUY01000215">
    <property type="protein sequence ID" value="HHI66178.1"/>
    <property type="molecule type" value="Genomic_DNA"/>
</dbReference>
<dbReference type="AlphaFoldDB" id="A0A7C5KDS1"/>
<gene>
    <name evidence="1" type="ORF">ENL70_06500</name>
</gene>
<organism evidence="1">
    <name type="scientific">Thermodesulfobium narugense</name>
    <dbReference type="NCBI Taxonomy" id="184064"/>
    <lineage>
        <taxon>Bacteria</taxon>
        <taxon>Pseudomonadati</taxon>
        <taxon>Thermodesulfobiota</taxon>
        <taxon>Thermodesulfobiia</taxon>
        <taxon>Thermodesulfobiales</taxon>
        <taxon>Thermodesulfobiaceae</taxon>
        <taxon>Thermodesulfobium</taxon>
    </lineage>
</organism>
<proteinExistence type="predicted"/>
<dbReference type="PROSITE" id="PS51257">
    <property type="entry name" value="PROKAR_LIPOPROTEIN"/>
    <property type="match status" value="1"/>
</dbReference>
<reference evidence="1" key="1">
    <citation type="journal article" date="2020" name="mSystems">
        <title>Genome- and Community-Level Interaction Insights into Carbon Utilization and Element Cycling Functions of Hydrothermarchaeota in Hydrothermal Sediment.</title>
        <authorList>
            <person name="Zhou Z."/>
            <person name="Liu Y."/>
            <person name="Xu W."/>
            <person name="Pan J."/>
            <person name="Luo Z.H."/>
            <person name="Li M."/>
        </authorList>
    </citation>
    <scope>NUCLEOTIDE SEQUENCE [LARGE SCALE GENOMIC DNA]</scope>
    <source>
        <strain evidence="1">SpSt-1019</strain>
    </source>
</reference>
<protein>
    <submittedName>
        <fullName evidence="1">Uncharacterized protein</fullName>
    </submittedName>
</protein>